<dbReference type="PANTHER" id="PTHR11265">
    <property type="entry name" value="S-ADENOSYL-METHYLTRANSFERASE MRAW"/>
    <property type="match status" value="1"/>
</dbReference>
<evidence type="ECO:0000256" key="5">
    <source>
        <dbReference type="SAM" id="MobiDB-lite"/>
    </source>
</evidence>
<evidence type="ECO:0008006" key="8">
    <source>
        <dbReference type="Google" id="ProtNLM"/>
    </source>
</evidence>
<evidence type="ECO:0000313" key="6">
    <source>
        <dbReference type="EMBL" id="KAK7791316.1"/>
    </source>
</evidence>
<evidence type="ECO:0000313" key="7">
    <source>
        <dbReference type="Proteomes" id="UP001378592"/>
    </source>
</evidence>
<feature type="region of interest" description="Disordered" evidence="5">
    <location>
        <begin position="287"/>
        <end position="306"/>
    </location>
</feature>
<dbReference type="InterPro" id="IPR029063">
    <property type="entry name" value="SAM-dependent_MTases_sf"/>
</dbReference>
<keyword evidence="2" id="KW-0489">Methyltransferase</keyword>
<dbReference type="InterPro" id="IPR023397">
    <property type="entry name" value="SAM-dep_MeTrfase_MraW_recog"/>
</dbReference>
<gene>
    <name evidence="6" type="ORF">R5R35_000823</name>
</gene>
<dbReference type="SUPFAM" id="SSF53335">
    <property type="entry name" value="S-adenosyl-L-methionine-dependent methyltransferases"/>
    <property type="match status" value="1"/>
</dbReference>
<comment type="similarity">
    <text evidence="1">Belongs to the methyltransferase superfamily. RsmH family.</text>
</comment>
<dbReference type="PANTHER" id="PTHR11265:SF0">
    <property type="entry name" value="12S RRNA N4-METHYLCYTIDINE METHYLTRANSFERASE"/>
    <property type="match status" value="1"/>
</dbReference>
<keyword evidence="7" id="KW-1185">Reference proteome</keyword>
<dbReference type="Proteomes" id="UP001378592">
    <property type="component" value="Unassembled WGS sequence"/>
</dbReference>
<comment type="caution">
    <text evidence="6">The sequence shown here is derived from an EMBL/GenBank/DDBJ whole genome shotgun (WGS) entry which is preliminary data.</text>
</comment>
<dbReference type="Gene3D" id="3.40.50.150">
    <property type="entry name" value="Vaccinia Virus protein VP39"/>
    <property type="match status" value="1"/>
</dbReference>
<dbReference type="AlphaFoldDB" id="A0AAN9Z032"/>
<dbReference type="GO" id="GO:0071424">
    <property type="term" value="F:rRNA (cytosine-N4-)-methyltransferase activity"/>
    <property type="evidence" value="ECO:0007669"/>
    <property type="project" value="TreeGrafter"/>
</dbReference>
<dbReference type="NCBIfam" id="TIGR00006">
    <property type="entry name" value="16S rRNA (cytosine(1402)-N(4))-methyltransferase RsmH"/>
    <property type="match status" value="1"/>
</dbReference>
<dbReference type="InterPro" id="IPR002903">
    <property type="entry name" value="RsmH"/>
</dbReference>
<keyword evidence="4" id="KW-0949">S-adenosyl-L-methionine</keyword>
<keyword evidence="3" id="KW-0808">Transferase</keyword>
<evidence type="ECO:0000256" key="4">
    <source>
        <dbReference type="ARBA" id="ARBA00022691"/>
    </source>
</evidence>
<dbReference type="SUPFAM" id="SSF81799">
    <property type="entry name" value="Putative methyltransferase TM0872, insert domain"/>
    <property type="match status" value="1"/>
</dbReference>
<name>A0AAN9Z032_9ORTH</name>
<protein>
    <recommendedName>
        <fullName evidence="8">Methyltransferase-like protein 15 homolog</fullName>
    </recommendedName>
</protein>
<accession>A0AAN9Z032</accession>
<dbReference type="Pfam" id="PF01795">
    <property type="entry name" value="Methyltransf_5"/>
    <property type="match status" value="1"/>
</dbReference>
<dbReference type="HAMAP" id="MF_01007">
    <property type="entry name" value="16SrRNA_methyltr_H"/>
    <property type="match status" value="1"/>
</dbReference>
<proteinExistence type="inferred from homology"/>
<evidence type="ECO:0000256" key="2">
    <source>
        <dbReference type="ARBA" id="ARBA00022603"/>
    </source>
</evidence>
<dbReference type="GO" id="GO:0070475">
    <property type="term" value="P:rRNA base methylation"/>
    <property type="evidence" value="ECO:0007669"/>
    <property type="project" value="TreeGrafter"/>
</dbReference>
<reference evidence="6 7" key="1">
    <citation type="submission" date="2024-03" db="EMBL/GenBank/DDBJ databases">
        <title>The genome assembly and annotation of the cricket Gryllus longicercus Weissman &amp; Gray.</title>
        <authorList>
            <person name="Szrajer S."/>
            <person name="Gray D."/>
            <person name="Ylla G."/>
        </authorList>
    </citation>
    <scope>NUCLEOTIDE SEQUENCE [LARGE SCALE GENOMIC DNA]</scope>
    <source>
        <strain evidence="6">DAG 2021-001</strain>
        <tissue evidence="6">Whole body minus gut</tissue>
    </source>
</reference>
<evidence type="ECO:0000256" key="3">
    <source>
        <dbReference type="ARBA" id="ARBA00022679"/>
    </source>
</evidence>
<dbReference type="Gene3D" id="1.10.150.170">
    <property type="entry name" value="Putative methyltransferase TM0872, insert domain"/>
    <property type="match status" value="1"/>
</dbReference>
<dbReference type="PIRSF" id="PIRSF004486">
    <property type="entry name" value="MraW"/>
    <property type="match status" value="1"/>
</dbReference>
<evidence type="ECO:0000256" key="1">
    <source>
        <dbReference type="ARBA" id="ARBA00010396"/>
    </source>
</evidence>
<organism evidence="6 7">
    <name type="scientific">Gryllus longicercus</name>
    <dbReference type="NCBI Taxonomy" id="2509291"/>
    <lineage>
        <taxon>Eukaryota</taxon>
        <taxon>Metazoa</taxon>
        <taxon>Ecdysozoa</taxon>
        <taxon>Arthropoda</taxon>
        <taxon>Hexapoda</taxon>
        <taxon>Insecta</taxon>
        <taxon>Pterygota</taxon>
        <taxon>Neoptera</taxon>
        <taxon>Polyneoptera</taxon>
        <taxon>Orthoptera</taxon>
        <taxon>Ensifera</taxon>
        <taxon>Gryllidea</taxon>
        <taxon>Grylloidea</taxon>
        <taxon>Gryllidae</taxon>
        <taxon>Gryllinae</taxon>
        <taxon>Gryllus</taxon>
    </lineage>
</organism>
<sequence length="306" mass="34357">MTFGAGGHTECILNSAPNTKVFALDRDPTAFKIANDLSQRYPNRVVPLLGKFSDLPSLLHEEKVKPSSIDGILFDLGCSSMQFDEAYRGFSVSKDGPLDMRMDGNRLPNSITAADVLAKIEEHDLARILSVYGEEKLAKKIARAVIESRYMLLKLQTTHQLAELVAGIFDSDKRKDKLKRPAHVATKTFQALRIFVNNELNELNYGMTIAHRYMKVGGKIVILSFHSLEDRIVKCHLNENMAYNSGKLMGLKGFDPTFYCDEKELASLKSDIWKPLLKHVLIPSSDEMTDNPRSRSAKLRAAEKIK</sequence>
<dbReference type="EMBL" id="JAZDUA010000545">
    <property type="protein sequence ID" value="KAK7791316.1"/>
    <property type="molecule type" value="Genomic_DNA"/>
</dbReference>